<organism evidence="1 2">
    <name type="scientific">Phyllostomus discolor</name>
    <name type="common">pale spear-nosed bat</name>
    <dbReference type="NCBI Taxonomy" id="89673"/>
    <lineage>
        <taxon>Eukaryota</taxon>
        <taxon>Metazoa</taxon>
        <taxon>Chordata</taxon>
        <taxon>Craniata</taxon>
        <taxon>Vertebrata</taxon>
        <taxon>Euteleostomi</taxon>
        <taxon>Mammalia</taxon>
        <taxon>Eutheria</taxon>
        <taxon>Laurasiatheria</taxon>
        <taxon>Chiroptera</taxon>
        <taxon>Yangochiroptera</taxon>
        <taxon>Phyllostomidae</taxon>
        <taxon>Phyllostominae</taxon>
        <taxon>Phyllostomus</taxon>
    </lineage>
</organism>
<accession>A0A834A3D6</accession>
<dbReference type="Proteomes" id="UP000664940">
    <property type="component" value="Unassembled WGS sequence"/>
</dbReference>
<comment type="caution">
    <text evidence="1">The sequence shown here is derived from an EMBL/GenBank/DDBJ whole genome shotgun (WGS) entry which is preliminary data.</text>
</comment>
<dbReference type="AlphaFoldDB" id="A0A834A3D6"/>
<evidence type="ECO:0000313" key="2">
    <source>
        <dbReference type="Proteomes" id="UP000664940"/>
    </source>
</evidence>
<evidence type="ECO:0000313" key="1">
    <source>
        <dbReference type="EMBL" id="KAF6104048.1"/>
    </source>
</evidence>
<protein>
    <submittedName>
        <fullName evidence="1">Uncharacterized protein</fullName>
    </submittedName>
</protein>
<sequence>MPLSPSCFWFCVTRVCPRSALASDLIACRRESKFIHHKHVPHPSSHHPSPACYPGAPRQSRGRKWTQFRWECVISFPPPRLHPGMVGRCHRTGGGSQCPWFTGRLCPPWGSTECGGLCFLFL</sequence>
<reference evidence="1 2" key="1">
    <citation type="journal article" date="2020" name="Nature">
        <title>Six reference-quality genomes reveal evolution of bat adaptations.</title>
        <authorList>
            <person name="Jebb D."/>
            <person name="Huang Z."/>
            <person name="Pippel M."/>
            <person name="Hughes G.M."/>
            <person name="Lavrichenko K."/>
            <person name="Devanna P."/>
            <person name="Winkler S."/>
            <person name="Jermiin L.S."/>
            <person name="Skirmuntt E.C."/>
            <person name="Katzourakis A."/>
            <person name="Burkitt-Gray L."/>
            <person name="Ray D.A."/>
            <person name="Sullivan K.A.M."/>
            <person name="Roscito J.G."/>
            <person name="Kirilenko B.M."/>
            <person name="Davalos L.M."/>
            <person name="Corthals A.P."/>
            <person name="Power M.L."/>
            <person name="Jones G."/>
            <person name="Ransome R.D."/>
            <person name="Dechmann D.K.N."/>
            <person name="Locatelli A.G."/>
            <person name="Puechmaille S.J."/>
            <person name="Fedrigo O."/>
            <person name="Jarvis E.D."/>
            <person name="Hiller M."/>
            <person name="Vernes S.C."/>
            <person name="Myers E.W."/>
            <person name="Teeling E.C."/>
        </authorList>
    </citation>
    <scope>NUCLEOTIDE SEQUENCE [LARGE SCALE GENOMIC DNA]</scope>
    <source>
        <strain evidence="1">Bat1K_MPI-CBG_1</strain>
    </source>
</reference>
<proteinExistence type="predicted"/>
<gene>
    <name evidence="1" type="ORF">HJG60_011097</name>
</gene>
<name>A0A834A3D6_9CHIR</name>
<dbReference type="EMBL" id="JABVXQ010000006">
    <property type="protein sequence ID" value="KAF6104048.1"/>
    <property type="molecule type" value="Genomic_DNA"/>
</dbReference>